<dbReference type="Ensembl" id="ENSSMAT00000017483.2">
    <property type="protein sequence ID" value="ENSSMAP00000017271.2"/>
    <property type="gene ID" value="ENSSMAG00000010587.2"/>
</dbReference>
<dbReference type="InterPro" id="IPR052298">
    <property type="entry name" value="ZMYND10"/>
</dbReference>
<reference evidence="1" key="1">
    <citation type="submission" date="2023-05" db="EMBL/GenBank/DDBJ databases">
        <title>High-quality long-read genome of Scophthalmus maximus.</title>
        <authorList>
            <person name="Lien S."/>
            <person name="Martinez P."/>
        </authorList>
    </citation>
    <scope>NUCLEOTIDE SEQUENCE [LARGE SCALE GENOMIC DNA]</scope>
</reference>
<dbReference type="PANTHER" id="PTHR13244:SF7">
    <property type="entry name" value="ZINC FINGER MYND DOMAIN-CONTAINING PROTEIN 10"/>
    <property type="match status" value="1"/>
</dbReference>
<dbReference type="GO" id="GO:0036159">
    <property type="term" value="P:inner dynein arm assembly"/>
    <property type="evidence" value="ECO:0007669"/>
    <property type="project" value="TreeGrafter"/>
</dbReference>
<dbReference type="AlphaFoldDB" id="A0A8D3AF38"/>
<evidence type="ECO:0000313" key="2">
    <source>
        <dbReference type="Proteomes" id="UP000694558"/>
    </source>
</evidence>
<proteinExistence type="predicted"/>
<dbReference type="GO" id="GO:0036158">
    <property type="term" value="P:outer dynein arm assembly"/>
    <property type="evidence" value="ECO:0007669"/>
    <property type="project" value="TreeGrafter"/>
</dbReference>
<dbReference type="GO" id="GO:0005737">
    <property type="term" value="C:cytoplasm"/>
    <property type="evidence" value="ECO:0007669"/>
    <property type="project" value="TreeGrafter"/>
</dbReference>
<dbReference type="GO" id="GO:0044458">
    <property type="term" value="P:motile cilium assembly"/>
    <property type="evidence" value="ECO:0007669"/>
    <property type="project" value="TreeGrafter"/>
</dbReference>
<dbReference type="Proteomes" id="UP000694558">
    <property type="component" value="Chromosome 1"/>
</dbReference>
<dbReference type="PANTHER" id="PTHR13244">
    <property type="entry name" value="ZINC FINGER MYND DOMAIN CONTAINING PROTEIN 10"/>
    <property type="match status" value="1"/>
</dbReference>
<accession>A0A8D3AF38</accession>
<evidence type="ECO:0000313" key="1">
    <source>
        <dbReference type="Ensembl" id="ENSSMAP00000017271.2"/>
    </source>
</evidence>
<reference evidence="1" key="2">
    <citation type="submission" date="2025-08" db="UniProtKB">
        <authorList>
            <consortium name="Ensembl"/>
        </authorList>
    </citation>
    <scope>IDENTIFICATION</scope>
</reference>
<dbReference type="GeneTree" id="ENSGT00940000153820"/>
<sequence>IHLTIILSINKYQHSVFSIYLFIYTLLTGGSDKMNTSFPILCQLQDFNPGSTFDLYMVIHHEAMIINLLKMIMFHKDSCEAADDSLLVLMDYCHRKLTLLASKATRENAKSHDPHNLTNSLSLKLMGKMSYHSNRYCMAASKMQLIDCCPWSRFREGEVEKYINSKWQEVPAEDCLKMTKLDGQVWISLYNLLLKEDCLRKYEFNNFNKNQLIKISTLLGKILIQQNTNVVWRQFLTHLAVTDPAPPKKELVLEQVHTLYNTHIFLLSTYFPVN</sequence>
<protein>
    <submittedName>
        <fullName evidence="1">Uncharacterized protein</fullName>
    </submittedName>
</protein>
<dbReference type="GO" id="GO:0034451">
    <property type="term" value="C:centriolar satellite"/>
    <property type="evidence" value="ECO:0007669"/>
    <property type="project" value="TreeGrafter"/>
</dbReference>
<name>A0A8D3AF38_SCOMX</name>
<organism evidence="1 2">
    <name type="scientific">Scophthalmus maximus</name>
    <name type="common">Turbot</name>
    <name type="synonym">Psetta maxima</name>
    <dbReference type="NCBI Taxonomy" id="52904"/>
    <lineage>
        <taxon>Eukaryota</taxon>
        <taxon>Metazoa</taxon>
        <taxon>Chordata</taxon>
        <taxon>Craniata</taxon>
        <taxon>Vertebrata</taxon>
        <taxon>Euteleostomi</taxon>
        <taxon>Actinopterygii</taxon>
        <taxon>Neopterygii</taxon>
        <taxon>Teleostei</taxon>
        <taxon>Neoteleostei</taxon>
        <taxon>Acanthomorphata</taxon>
        <taxon>Carangaria</taxon>
        <taxon>Pleuronectiformes</taxon>
        <taxon>Pleuronectoidei</taxon>
        <taxon>Scophthalmidae</taxon>
        <taxon>Scophthalmus</taxon>
    </lineage>
</organism>